<dbReference type="Proteomes" id="UP001054889">
    <property type="component" value="Unassembled WGS sequence"/>
</dbReference>
<evidence type="ECO:0000313" key="1">
    <source>
        <dbReference type="EMBL" id="GJN19189.1"/>
    </source>
</evidence>
<reference evidence="1" key="1">
    <citation type="journal article" date="2018" name="DNA Res.">
        <title>Multiple hybrid de novo genome assembly of finger millet, an orphan allotetraploid crop.</title>
        <authorList>
            <person name="Hatakeyama M."/>
            <person name="Aluri S."/>
            <person name="Balachadran M.T."/>
            <person name="Sivarajan S.R."/>
            <person name="Patrignani A."/>
            <person name="Gruter S."/>
            <person name="Poveda L."/>
            <person name="Shimizu-Inatsugi R."/>
            <person name="Baeten J."/>
            <person name="Francoijs K.J."/>
            <person name="Nataraja K.N."/>
            <person name="Reddy Y.A.N."/>
            <person name="Phadnis S."/>
            <person name="Ravikumar R.L."/>
            <person name="Schlapbach R."/>
            <person name="Sreeman S.M."/>
            <person name="Shimizu K.K."/>
        </authorList>
    </citation>
    <scope>NUCLEOTIDE SEQUENCE</scope>
</reference>
<keyword evidence="2" id="KW-1185">Reference proteome</keyword>
<comment type="caution">
    <text evidence="1">The sequence shown here is derived from an EMBL/GenBank/DDBJ whole genome shotgun (WGS) entry which is preliminary data.</text>
</comment>
<reference evidence="1" key="2">
    <citation type="submission" date="2021-12" db="EMBL/GenBank/DDBJ databases">
        <title>Resequencing data analysis of finger millet.</title>
        <authorList>
            <person name="Hatakeyama M."/>
            <person name="Aluri S."/>
            <person name="Balachadran M.T."/>
            <person name="Sivarajan S.R."/>
            <person name="Poveda L."/>
            <person name="Shimizu-Inatsugi R."/>
            <person name="Schlapbach R."/>
            <person name="Sreeman S.M."/>
            <person name="Shimizu K.K."/>
        </authorList>
    </citation>
    <scope>NUCLEOTIDE SEQUENCE</scope>
</reference>
<accession>A0AAV5E9K7</accession>
<protein>
    <submittedName>
        <fullName evidence="1">Uncharacterized protein</fullName>
    </submittedName>
</protein>
<sequence length="108" mass="11830">MVLRRRRGRRLLRRRQPRVRTRPRLLRAEKGGAGAHIGGGGEGRWLVGRFAEALRGGAELRHGSGGGGDEAGLPRQWLVERSVRVPRRVSPFAQTCPSRPAGATCFVA</sequence>
<gene>
    <name evidence="1" type="primary">gb06434</name>
    <name evidence="1" type="ORF">PR202_gb06434</name>
</gene>
<name>A0AAV5E9K7_ELECO</name>
<proteinExistence type="predicted"/>
<evidence type="ECO:0000313" key="2">
    <source>
        <dbReference type="Proteomes" id="UP001054889"/>
    </source>
</evidence>
<organism evidence="1 2">
    <name type="scientific">Eleusine coracana subsp. coracana</name>
    <dbReference type="NCBI Taxonomy" id="191504"/>
    <lineage>
        <taxon>Eukaryota</taxon>
        <taxon>Viridiplantae</taxon>
        <taxon>Streptophyta</taxon>
        <taxon>Embryophyta</taxon>
        <taxon>Tracheophyta</taxon>
        <taxon>Spermatophyta</taxon>
        <taxon>Magnoliopsida</taxon>
        <taxon>Liliopsida</taxon>
        <taxon>Poales</taxon>
        <taxon>Poaceae</taxon>
        <taxon>PACMAD clade</taxon>
        <taxon>Chloridoideae</taxon>
        <taxon>Cynodonteae</taxon>
        <taxon>Eleusininae</taxon>
        <taxon>Eleusine</taxon>
    </lineage>
</organism>
<dbReference type="AlphaFoldDB" id="A0AAV5E9K7"/>
<dbReference type="EMBL" id="BQKI01000074">
    <property type="protein sequence ID" value="GJN19189.1"/>
    <property type="molecule type" value="Genomic_DNA"/>
</dbReference>